<dbReference type="EMBL" id="LHUR01000042">
    <property type="protein sequence ID" value="KOA18569.1"/>
    <property type="molecule type" value="Genomic_DNA"/>
</dbReference>
<dbReference type="AlphaFoldDB" id="A0A0L6Z6H2"/>
<dbReference type="GO" id="GO:0042907">
    <property type="term" value="F:xanthine transmembrane transporter activity"/>
    <property type="evidence" value="ECO:0007669"/>
    <property type="project" value="TreeGrafter"/>
</dbReference>
<feature type="transmembrane region" description="Helical" evidence="7">
    <location>
        <begin position="404"/>
        <end position="423"/>
    </location>
</feature>
<keyword evidence="9" id="KW-1185">Reference proteome</keyword>
<feature type="transmembrane region" description="Helical" evidence="7">
    <location>
        <begin position="376"/>
        <end position="398"/>
    </location>
</feature>
<evidence type="ECO:0000256" key="2">
    <source>
        <dbReference type="ARBA" id="ARBA00008821"/>
    </source>
</evidence>
<evidence type="ECO:0000256" key="5">
    <source>
        <dbReference type="ARBA" id="ARBA00022989"/>
    </source>
</evidence>
<feature type="transmembrane region" description="Helical" evidence="7">
    <location>
        <begin position="169"/>
        <end position="186"/>
    </location>
</feature>
<keyword evidence="6 7" id="KW-0472">Membrane</keyword>
<dbReference type="PANTHER" id="PTHR42810:SF1">
    <property type="entry name" value="PURINE PERMEASE YWDJ-RELATED"/>
    <property type="match status" value="1"/>
</dbReference>
<comment type="subcellular location">
    <subcellularLocation>
        <location evidence="1">Membrane</location>
        <topology evidence="1">Multi-pass membrane protein</topology>
    </subcellularLocation>
</comment>
<reference evidence="9" key="1">
    <citation type="submission" date="2015-08" db="EMBL/GenBank/DDBJ databases">
        <title>Genome sequence of the strict anaerobe Clostridium homopropionicum LuHBu1 (DSM 5847T).</title>
        <authorList>
            <person name="Poehlein A."/>
            <person name="Beck M."/>
            <person name="Schiel-Bengelsdorf B."/>
            <person name="Bengelsdorf F.R."/>
            <person name="Daniel R."/>
            <person name="Duerre P."/>
        </authorList>
    </citation>
    <scope>NUCLEOTIDE SEQUENCE [LARGE SCALE GENOMIC DNA]</scope>
    <source>
        <strain evidence="9">DSM 5847</strain>
    </source>
</reference>
<evidence type="ECO:0000256" key="3">
    <source>
        <dbReference type="ARBA" id="ARBA00022448"/>
    </source>
</evidence>
<dbReference type="Pfam" id="PF00860">
    <property type="entry name" value="Xan_ur_permease"/>
    <property type="match status" value="1"/>
</dbReference>
<evidence type="ECO:0000313" key="9">
    <source>
        <dbReference type="Proteomes" id="UP000037043"/>
    </source>
</evidence>
<evidence type="ECO:0000313" key="8">
    <source>
        <dbReference type="EMBL" id="KOA18569.1"/>
    </source>
</evidence>
<dbReference type="Proteomes" id="UP000037043">
    <property type="component" value="Unassembled WGS sequence"/>
</dbReference>
<evidence type="ECO:0000256" key="1">
    <source>
        <dbReference type="ARBA" id="ARBA00004141"/>
    </source>
</evidence>
<evidence type="ECO:0000256" key="4">
    <source>
        <dbReference type="ARBA" id="ARBA00022692"/>
    </source>
</evidence>
<protein>
    <submittedName>
        <fullName evidence="8">Putative purine permease YwdJ</fullName>
    </submittedName>
</protein>
<feature type="transmembrane region" description="Helical" evidence="7">
    <location>
        <begin position="79"/>
        <end position="97"/>
    </location>
</feature>
<gene>
    <name evidence="8" type="primary">ywdJ</name>
    <name evidence="8" type="ORF">CLHOM_34710</name>
</gene>
<feature type="transmembrane region" description="Helical" evidence="7">
    <location>
        <begin position="198"/>
        <end position="215"/>
    </location>
</feature>
<feature type="transmembrane region" description="Helical" evidence="7">
    <location>
        <begin position="239"/>
        <end position="260"/>
    </location>
</feature>
<keyword evidence="5 7" id="KW-1133">Transmembrane helix</keyword>
<dbReference type="NCBIfam" id="NF037981">
    <property type="entry name" value="NCS2_1"/>
    <property type="match status" value="1"/>
</dbReference>
<sequence length="434" mass="47213">MKGKIAFKEIAQKGFFSFQWSIFILAASIVGPLSVGAAFNLNQVETAALMQRSFFVMGLGTLIQVYFGHKLLIPEGPAGLWWGVFLIFAGLSSTMNIDKYSTLRSLEMGLMFGGVLFIMLAISGLMNKIKKIFTPLVTGTYLLLLIAQLSGSFIKGILGIGYLRADVDPKVAVLAIITLIITAIFSKSKNSNLRSFSILYGIFIGWILFYIFGVTKETSYEAVDLFSIPKILAFGVPEFQFSVVLVSLITALLLLSNLIASVEIIKKVINDKEEANFNRSGFIMGINHIIAGMFSTVGFVPVSSSAAFIETTGIKGKRPFILGSFIILLMSFFPIITIFFASLPVPVGYATVFIAFANLIGLSIKEYMSAGLDENNLFIISVSLFIGMGSMFIPSAALKSLPSFLLSILNNGLILGVLACIFIEQALNKKTKNN</sequence>
<organism evidence="8 9">
    <name type="scientific">Clostridium homopropionicum DSM 5847</name>
    <dbReference type="NCBI Taxonomy" id="1121318"/>
    <lineage>
        <taxon>Bacteria</taxon>
        <taxon>Bacillati</taxon>
        <taxon>Bacillota</taxon>
        <taxon>Clostridia</taxon>
        <taxon>Eubacteriales</taxon>
        <taxon>Clostridiaceae</taxon>
        <taxon>Clostridium</taxon>
    </lineage>
</organism>
<feature type="transmembrane region" description="Helical" evidence="7">
    <location>
        <begin position="347"/>
        <end position="364"/>
    </location>
</feature>
<feature type="transmembrane region" description="Helical" evidence="7">
    <location>
        <begin position="20"/>
        <end position="41"/>
    </location>
</feature>
<dbReference type="PANTHER" id="PTHR42810">
    <property type="entry name" value="PURINE PERMEASE C1399.01C-RELATED"/>
    <property type="match status" value="1"/>
</dbReference>
<keyword evidence="4 7" id="KW-0812">Transmembrane</keyword>
<comment type="similarity">
    <text evidence="2">Belongs to the nucleobase:cation symporter-2 (NCS2) (TC 2.A.40) family.</text>
</comment>
<keyword evidence="3" id="KW-0813">Transport</keyword>
<dbReference type="PATRIC" id="fig|1121318.3.peg.3471"/>
<feature type="transmembrane region" description="Helical" evidence="7">
    <location>
        <begin position="141"/>
        <end position="163"/>
    </location>
</feature>
<proteinExistence type="inferred from homology"/>
<dbReference type="InterPro" id="IPR006043">
    <property type="entry name" value="NCS2"/>
</dbReference>
<dbReference type="STRING" id="36844.SAMN04488501_1019"/>
<dbReference type="RefSeq" id="WP_052222901.1">
    <property type="nucleotide sequence ID" value="NZ_LHUR01000042.1"/>
</dbReference>
<feature type="transmembrane region" description="Helical" evidence="7">
    <location>
        <begin position="109"/>
        <end position="129"/>
    </location>
</feature>
<feature type="transmembrane region" description="Helical" evidence="7">
    <location>
        <begin position="47"/>
        <end position="67"/>
    </location>
</feature>
<comment type="caution">
    <text evidence="8">The sequence shown here is derived from an EMBL/GenBank/DDBJ whole genome shotgun (WGS) entry which is preliminary data.</text>
</comment>
<name>A0A0L6Z6H2_9CLOT</name>
<feature type="transmembrane region" description="Helical" evidence="7">
    <location>
        <begin position="320"/>
        <end position="341"/>
    </location>
</feature>
<accession>A0A0L6Z6H2</accession>
<evidence type="ECO:0000256" key="6">
    <source>
        <dbReference type="ARBA" id="ARBA00023136"/>
    </source>
</evidence>
<dbReference type="GO" id="GO:0005886">
    <property type="term" value="C:plasma membrane"/>
    <property type="evidence" value="ECO:0007669"/>
    <property type="project" value="TreeGrafter"/>
</dbReference>
<evidence type="ECO:0000256" key="7">
    <source>
        <dbReference type="SAM" id="Phobius"/>
    </source>
</evidence>